<dbReference type="RefSeq" id="WP_072850471.1">
    <property type="nucleotide sequence ID" value="NZ_FQVI01000005.1"/>
</dbReference>
<reference evidence="10 11" key="1">
    <citation type="submission" date="2016-11" db="EMBL/GenBank/DDBJ databases">
        <authorList>
            <person name="Jaros S."/>
            <person name="Januszkiewicz K."/>
            <person name="Wedrychowicz H."/>
        </authorList>
    </citation>
    <scope>NUCLEOTIDE SEQUENCE [LARGE SCALE GENOMIC DNA]</scope>
    <source>
        <strain evidence="10 11">DSM 17459</strain>
    </source>
</reference>
<dbReference type="PANTHER" id="PTHR37299:SF3">
    <property type="entry name" value="STAGE 0 SPORULATION PROTEIN A HOMOLOG"/>
    <property type="match status" value="1"/>
</dbReference>
<dbReference type="GO" id="GO:0003677">
    <property type="term" value="F:DNA binding"/>
    <property type="evidence" value="ECO:0007669"/>
    <property type="project" value="InterPro"/>
</dbReference>
<dbReference type="InterPro" id="IPR046947">
    <property type="entry name" value="LytR-like"/>
</dbReference>
<protein>
    <recommendedName>
        <fullName evidence="1">Stage 0 sporulation protein A homolog</fullName>
    </recommendedName>
</protein>
<dbReference type="SMART" id="SM00448">
    <property type="entry name" value="REC"/>
    <property type="match status" value="1"/>
</dbReference>
<dbReference type="PANTHER" id="PTHR37299">
    <property type="entry name" value="TRANSCRIPTIONAL REGULATOR-RELATED"/>
    <property type="match status" value="1"/>
</dbReference>
<dbReference type="Proteomes" id="UP000184245">
    <property type="component" value="Unassembled WGS sequence"/>
</dbReference>
<keyword evidence="4" id="KW-0010">Activator</keyword>
<evidence type="ECO:0000256" key="5">
    <source>
        <dbReference type="ARBA" id="ARBA00024867"/>
    </source>
</evidence>
<name>A0A1M4W575_9CLOT</name>
<keyword evidence="11" id="KW-1185">Reference proteome</keyword>
<feature type="domain" description="HTH LytTR-type" evidence="9">
    <location>
        <begin position="144"/>
        <end position="246"/>
    </location>
</feature>
<evidence type="ECO:0000313" key="11">
    <source>
        <dbReference type="Proteomes" id="UP000184245"/>
    </source>
</evidence>
<evidence type="ECO:0000256" key="4">
    <source>
        <dbReference type="ARBA" id="ARBA00023159"/>
    </source>
</evidence>
<dbReference type="InterPro" id="IPR001789">
    <property type="entry name" value="Sig_transdc_resp-reg_receiver"/>
</dbReference>
<organism evidence="10 11">
    <name type="scientific">Lactonifactor longoviformis DSM 17459</name>
    <dbReference type="NCBI Taxonomy" id="1122155"/>
    <lineage>
        <taxon>Bacteria</taxon>
        <taxon>Bacillati</taxon>
        <taxon>Bacillota</taxon>
        <taxon>Clostridia</taxon>
        <taxon>Eubacteriales</taxon>
        <taxon>Clostridiaceae</taxon>
        <taxon>Lactonifactor</taxon>
    </lineage>
</organism>
<dbReference type="EMBL" id="FQVI01000005">
    <property type="protein sequence ID" value="SHE76421.1"/>
    <property type="molecule type" value="Genomic_DNA"/>
</dbReference>
<dbReference type="GO" id="GO:0000156">
    <property type="term" value="F:phosphorelay response regulator activity"/>
    <property type="evidence" value="ECO:0007669"/>
    <property type="project" value="InterPro"/>
</dbReference>
<dbReference type="InterPro" id="IPR011006">
    <property type="entry name" value="CheY-like_superfamily"/>
</dbReference>
<feature type="domain" description="Response regulatory" evidence="8">
    <location>
        <begin position="3"/>
        <end position="127"/>
    </location>
</feature>
<accession>A0A1M4W575</accession>
<dbReference type="PROSITE" id="PS50110">
    <property type="entry name" value="RESPONSE_REGULATORY"/>
    <property type="match status" value="1"/>
</dbReference>
<dbReference type="PROSITE" id="PS50930">
    <property type="entry name" value="HTH_LYTTR"/>
    <property type="match status" value="1"/>
</dbReference>
<evidence type="ECO:0000259" key="9">
    <source>
        <dbReference type="PROSITE" id="PS50930"/>
    </source>
</evidence>
<dbReference type="SMART" id="SM00850">
    <property type="entry name" value="LytTR"/>
    <property type="match status" value="1"/>
</dbReference>
<sequence length="246" mass="28571">MLPIYLCEDEPVLLLNYQTVIKNYLLFHENLEMELVLASPDPNELLKQVTAKPQTAVYFLDIELHSDINGLDLAKKIREVDPQGYIIFITSHSELSLMALTYQVTATDFILKDNPLQLKERLVQCLELVHSRHTQRLETSRKVLTVKISSRIFSVPFHEIIFVETLSGSHKVRIHTCSTIYETYQKLNELETSMDDRFFRCHKAYLINREYIRKVDKKARMISMEDGSVCPVSARQIRKLSELLGV</sequence>
<evidence type="ECO:0000256" key="2">
    <source>
        <dbReference type="ARBA" id="ARBA00022490"/>
    </source>
</evidence>
<gene>
    <name evidence="10" type="ORF">SAMN02745158_01505</name>
</gene>
<evidence type="ECO:0000256" key="6">
    <source>
        <dbReference type="ARBA" id="ARBA00037164"/>
    </source>
</evidence>
<comment type="function">
    <text evidence="6">Required for high-level post-exponential phase expression of a series of secreted proteins.</text>
</comment>
<comment type="function">
    <text evidence="5">May play the central regulatory role in sporulation. It may be an element of the effector pathway responsible for the activation of sporulation genes in response to nutritional stress. Spo0A may act in concert with spo0H (a sigma factor) to control the expression of some genes that are critical to the sporulation process.</text>
</comment>
<evidence type="ECO:0000313" key="10">
    <source>
        <dbReference type="EMBL" id="SHE76421.1"/>
    </source>
</evidence>
<evidence type="ECO:0000256" key="7">
    <source>
        <dbReference type="PROSITE-ProRule" id="PRU00169"/>
    </source>
</evidence>
<proteinExistence type="predicted"/>
<dbReference type="InterPro" id="IPR007492">
    <property type="entry name" value="LytTR_DNA-bd_dom"/>
</dbReference>
<dbReference type="STRING" id="1122155.SAMN02745158_01505"/>
<keyword evidence="7" id="KW-0597">Phosphoprotein</keyword>
<evidence type="ECO:0000259" key="8">
    <source>
        <dbReference type="PROSITE" id="PS50110"/>
    </source>
</evidence>
<keyword evidence="2" id="KW-0963">Cytoplasm</keyword>
<dbReference type="Gene3D" id="2.40.50.1020">
    <property type="entry name" value="LytTr DNA-binding domain"/>
    <property type="match status" value="1"/>
</dbReference>
<keyword evidence="3" id="KW-0902">Two-component regulatory system</keyword>
<dbReference type="SUPFAM" id="SSF52172">
    <property type="entry name" value="CheY-like"/>
    <property type="match status" value="1"/>
</dbReference>
<dbReference type="Pfam" id="PF00072">
    <property type="entry name" value="Response_reg"/>
    <property type="match status" value="1"/>
</dbReference>
<evidence type="ECO:0000256" key="1">
    <source>
        <dbReference type="ARBA" id="ARBA00018672"/>
    </source>
</evidence>
<feature type="modified residue" description="4-aspartylphosphate" evidence="7">
    <location>
        <position position="61"/>
    </location>
</feature>
<dbReference type="OrthoDB" id="9809318at2"/>
<evidence type="ECO:0000256" key="3">
    <source>
        <dbReference type="ARBA" id="ARBA00023012"/>
    </source>
</evidence>
<dbReference type="CDD" id="cd17533">
    <property type="entry name" value="REC_LytTR_AgrA-like"/>
    <property type="match status" value="1"/>
</dbReference>
<dbReference type="AlphaFoldDB" id="A0A1M4W575"/>
<dbReference type="Pfam" id="PF04397">
    <property type="entry name" value="LytTR"/>
    <property type="match status" value="1"/>
</dbReference>
<dbReference type="Gene3D" id="3.40.50.2300">
    <property type="match status" value="1"/>
</dbReference>